<evidence type="ECO:0000256" key="1">
    <source>
        <dbReference type="ARBA" id="ARBA00004651"/>
    </source>
</evidence>
<feature type="transmembrane region" description="Helical" evidence="6">
    <location>
        <begin position="202"/>
        <end position="221"/>
    </location>
</feature>
<evidence type="ECO:0000256" key="4">
    <source>
        <dbReference type="ARBA" id="ARBA00022989"/>
    </source>
</evidence>
<feature type="transmembrane region" description="Helical" evidence="6">
    <location>
        <begin position="17"/>
        <end position="34"/>
    </location>
</feature>
<dbReference type="GO" id="GO:0055085">
    <property type="term" value="P:transmembrane transport"/>
    <property type="evidence" value="ECO:0007669"/>
    <property type="project" value="InterPro"/>
</dbReference>
<keyword evidence="2" id="KW-1003">Cell membrane</keyword>
<name>A0A369LJ54_9ACTN</name>
<evidence type="ECO:0000256" key="2">
    <source>
        <dbReference type="ARBA" id="ARBA00022475"/>
    </source>
</evidence>
<keyword evidence="5 6" id="KW-0472">Membrane</keyword>
<evidence type="ECO:0000256" key="6">
    <source>
        <dbReference type="SAM" id="Phobius"/>
    </source>
</evidence>
<accession>A0A369LJ54</accession>
<dbReference type="PANTHER" id="PTHR46795:SF3">
    <property type="entry name" value="ABC TRANSPORTER PERMEASE"/>
    <property type="match status" value="1"/>
</dbReference>
<feature type="transmembrane region" description="Helical" evidence="6">
    <location>
        <begin position="664"/>
        <end position="690"/>
    </location>
</feature>
<protein>
    <submittedName>
        <fullName evidence="8">ABC transporter permease</fullName>
    </submittedName>
</protein>
<evidence type="ECO:0000313" key="9">
    <source>
        <dbReference type="Proteomes" id="UP000253975"/>
    </source>
</evidence>
<feature type="transmembrane region" description="Helical" evidence="6">
    <location>
        <begin position="290"/>
        <end position="314"/>
    </location>
</feature>
<gene>
    <name evidence="8" type="ORF">C1881_05365</name>
</gene>
<feature type="transmembrane region" description="Helical" evidence="6">
    <location>
        <begin position="630"/>
        <end position="652"/>
    </location>
</feature>
<evidence type="ECO:0000256" key="5">
    <source>
        <dbReference type="ARBA" id="ARBA00023136"/>
    </source>
</evidence>
<reference evidence="8 9" key="1">
    <citation type="journal article" date="2018" name="Elife">
        <title>Discovery and characterization of a prevalent human gut bacterial enzyme sufficient for the inactivation of a family of plant toxins.</title>
        <authorList>
            <person name="Koppel N."/>
            <person name="Bisanz J.E."/>
            <person name="Pandelia M.E."/>
            <person name="Turnbaugh P.J."/>
            <person name="Balskus E.P."/>
        </authorList>
    </citation>
    <scope>NUCLEOTIDE SEQUENCE [LARGE SCALE GENOMIC DNA]</scope>
    <source>
        <strain evidence="8 9">OB21 GAM31</strain>
    </source>
</reference>
<comment type="subcellular location">
    <subcellularLocation>
        <location evidence="1">Cell membrane</location>
        <topology evidence="1">Multi-pass membrane protein</topology>
    </subcellularLocation>
</comment>
<dbReference type="InterPro" id="IPR027022">
    <property type="entry name" value="ABC_permease_BceB-typ"/>
</dbReference>
<dbReference type="PIRSF" id="PIRSF018968">
    <property type="entry name" value="ABC_permease_BceB"/>
    <property type="match status" value="1"/>
</dbReference>
<sequence>MLVKLAFANVRKSARDFAVYFFTLVLGVAVFYAFNSIADSSAVQSLPTDVSEVVQLLSNIIAGVSVFIAIVLGFLVLYANAFLIRRRRAEFGMYLTLGMGKGDLLKISACETLIVGAASLAVGLLAGVALSQALTCLCLSMMAQPVEGVPLSFSTKAFTMTVATFAAIFAVSTFWNSAHLAKSKLIDLLAGSRKNDKPRLRNLPLSFALFIVSLCIIGYSYSMLLRTGLLGDDMSNPLIETILVSAGTLLLFFSLSGFLLKAAQMAKPLYLRGLNMFFLRQLASRINSTFVSMSVIAMTLFLALTSVCGGIGIIDAMQKNVENGIRCDASFTSYYAMNTDDENGNVSTQSLVNGLVEESNFDAAVGLSKLTEQYGAPSWDSMVENSAQINFYPSDVSFDTLHDLTGLNLLDSVGAGLITPDTTKQKASLIKVSDFNAARELCGLEQVTVNDGECLLWSDYATSQPYLTSVAAQQPAISIGDVQLKAQGEIATDTIECTGVSTRAFQIVVPDDAVTGEPAFAVFDARIADDMQEEFANFCQALCDRNNAEEDSWPMYMYQNVAGVQANSHNLTALVSYLAMYIGFIMVVACAAILAIQQLSDASDNARRYELLAKLGAPQRMISGALFKQVLVCFAFPLVVAIAHTICAMQTVKDLVLVFGNFNLSATALMTAAIFLAVYGAYFLVTYFSARAIVMPKRS</sequence>
<dbReference type="PANTHER" id="PTHR46795">
    <property type="entry name" value="ABC TRANSPORTER PERMEASE-RELATED-RELATED"/>
    <property type="match status" value="1"/>
</dbReference>
<evidence type="ECO:0000256" key="3">
    <source>
        <dbReference type="ARBA" id="ARBA00022692"/>
    </source>
</evidence>
<evidence type="ECO:0000313" key="8">
    <source>
        <dbReference type="EMBL" id="RDB58709.1"/>
    </source>
</evidence>
<evidence type="ECO:0000259" key="7">
    <source>
        <dbReference type="Pfam" id="PF02687"/>
    </source>
</evidence>
<feature type="transmembrane region" description="Helical" evidence="6">
    <location>
        <begin position="241"/>
        <end position="260"/>
    </location>
</feature>
<keyword evidence="3 6" id="KW-0812">Transmembrane</keyword>
<dbReference type="Pfam" id="PF02687">
    <property type="entry name" value="FtsX"/>
    <property type="match status" value="1"/>
</dbReference>
<dbReference type="InterPro" id="IPR003838">
    <property type="entry name" value="ABC3_permease_C"/>
</dbReference>
<keyword evidence="4 6" id="KW-1133">Transmembrane helix</keyword>
<dbReference type="AlphaFoldDB" id="A0A369LJ54"/>
<feature type="transmembrane region" description="Helical" evidence="6">
    <location>
        <begin position="113"/>
        <end position="142"/>
    </location>
</feature>
<feature type="transmembrane region" description="Helical" evidence="6">
    <location>
        <begin position="574"/>
        <end position="596"/>
    </location>
</feature>
<feature type="transmembrane region" description="Helical" evidence="6">
    <location>
        <begin position="54"/>
        <end position="78"/>
    </location>
</feature>
<feature type="transmembrane region" description="Helical" evidence="6">
    <location>
        <begin position="162"/>
        <end position="181"/>
    </location>
</feature>
<dbReference type="GO" id="GO:0005886">
    <property type="term" value="C:plasma membrane"/>
    <property type="evidence" value="ECO:0007669"/>
    <property type="project" value="UniProtKB-SubCell"/>
</dbReference>
<dbReference type="Proteomes" id="UP000253975">
    <property type="component" value="Unassembled WGS sequence"/>
</dbReference>
<dbReference type="RefSeq" id="WP_114615509.1">
    <property type="nucleotide sequence ID" value="NZ_PPTO01000007.1"/>
</dbReference>
<feature type="domain" description="ABC3 transporter permease C-terminal" evidence="7">
    <location>
        <begin position="64"/>
        <end position="183"/>
    </location>
</feature>
<comment type="caution">
    <text evidence="8">The sequence shown here is derived from an EMBL/GenBank/DDBJ whole genome shotgun (WGS) entry which is preliminary data.</text>
</comment>
<dbReference type="EMBL" id="PPTO01000007">
    <property type="protein sequence ID" value="RDB58709.1"/>
    <property type="molecule type" value="Genomic_DNA"/>
</dbReference>
<proteinExistence type="predicted"/>
<organism evidence="8 9">
    <name type="scientific">Slackia isoflavoniconvertens</name>
    <dbReference type="NCBI Taxonomy" id="572010"/>
    <lineage>
        <taxon>Bacteria</taxon>
        <taxon>Bacillati</taxon>
        <taxon>Actinomycetota</taxon>
        <taxon>Coriobacteriia</taxon>
        <taxon>Eggerthellales</taxon>
        <taxon>Eggerthellaceae</taxon>
        <taxon>Slackia</taxon>
    </lineage>
</organism>
<dbReference type="InterPro" id="IPR052536">
    <property type="entry name" value="ABC-4_Integral_Memb_Prot"/>
</dbReference>